<dbReference type="EMBL" id="CATOUU010001061">
    <property type="protein sequence ID" value="CAI9969629.1"/>
    <property type="molecule type" value="Genomic_DNA"/>
</dbReference>
<evidence type="ECO:0000313" key="3">
    <source>
        <dbReference type="EMBL" id="CAI9969629.1"/>
    </source>
</evidence>
<dbReference type="AlphaFoldDB" id="A0AA86NCZ7"/>
<organism evidence="2">
    <name type="scientific">Hexamita inflata</name>
    <dbReference type="NCBI Taxonomy" id="28002"/>
    <lineage>
        <taxon>Eukaryota</taxon>
        <taxon>Metamonada</taxon>
        <taxon>Diplomonadida</taxon>
        <taxon>Hexamitidae</taxon>
        <taxon>Hexamitinae</taxon>
        <taxon>Hexamita</taxon>
    </lineage>
</organism>
<reference evidence="4 6" key="2">
    <citation type="submission" date="2024-07" db="EMBL/GenBank/DDBJ databases">
        <authorList>
            <person name="Akdeniz Z."/>
        </authorList>
    </citation>
    <scope>NUCLEOTIDE SEQUENCE [LARGE SCALE GENOMIC DNA]</scope>
</reference>
<keyword evidence="6" id="KW-1185">Reference proteome</keyword>
<name>A0AA86NCZ7_9EUKA</name>
<proteinExistence type="predicted"/>
<evidence type="ECO:0000313" key="4">
    <source>
        <dbReference type="EMBL" id="CAL6078183.1"/>
    </source>
</evidence>
<reference evidence="2" key="1">
    <citation type="submission" date="2023-06" db="EMBL/GenBank/DDBJ databases">
        <authorList>
            <person name="Kurt Z."/>
        </authorList>
    </citation>
    <scope>NUCLEOTIDE SEQUENCE</scope>
</reference>
<protein>
    <submittedName>
        <fullName evidence="4">Hypothetical_protein</fullName>
    </submittedName>
</protein>
<evidence type="ECO:0000313" key="2">
    <source>
        <dbReference type="EMBL" id="CAI9917001.1"/>
    </source>
</evidence>
<comment type="caution">
    <text evidence="2">The sequence shown here is derived from an EMBL/GenBank/DDBJ whole genome shotgun (WGS) entry which is preliminary data.</text>
</comment>
<evidence type="ECO:0000256" key="1">
    <source>
        <dbReference type="SAM" id="Phobius"/>
    </source>
</evidence>
<gene>
    <name evidence="2" type="ORF">HINF_LOCUS4646</name>
    <name evidence="3" type="ORF">HINF_LOCUS57274</name>
    <name evidence="4" type="ORF">HINF_LOCUS58782</name>
    <name evidence="5" type="ORF">HINF_LOCUS69227</name>
</gene>
<dbReference type="EMBL" id="CAXDID020000501">
    <property type="protein sequence ID" value="CAL6097677.1"/>
    <property type="molecule type" value="Genomic_DNA"/>
</dbReference>
<sequence length="161" mass="18760">MIYIDYDSCYRNCYKGVCEIIYDSLVNQIEYTCKSKSYNYSLFWWFMLIPLLGPVIATLLFCCCFGKDEQEEYKVKVQVETEEALVPAQYQHQNTVPTNTAKVSPNVTGVTPYGQQVTLSNGQAGIFVPQFYQPQPIYQQQQMYKMQEMHNEHTVQMPNLM</sequence>
<keyword evidence="1" id="KW-1133">Transmembrane helix</keyword>
<keyword evidence="1" id="KW-0472">Membrane</keyword>
<evidence type="ECO:0000313" key="6">
    <source>
        <dbReference type="Proteomes" id="UP001642409"/>
    </source>
</evidence>
<dbReference type="Proteomes" id="UP001642409">
    <property type="component" value="Unassembled WGS sequence"/>
</dbReference>
<dbReference type="EMBL" id="CATOUU010000117">
    <property type="protein sequence ID" value="CAI9917001.1"/>
    <property type="molecule type" value="Genomic_DNA"/>
</dbReference>
<feature type="transmembrane region" description="Helical" evidence="1">
    <location>
        <begin position="42"/>
        <end position="66"/>
    </location>
</feature>
<evidence type="ECO:0000313" key="5">
    <source>
        <dbReference type="EMBL" id="CAL6097677.1"/>
    </source>
</evidence>
<dbReference type="EMBL" id="CAXDID020000332">
    <property type="protein sequence ID" value="CAL6078183.1"/>
    <property type="molecule type" value="Genomic_DNA"/>
</dbReference>
<accession>A0AA86NCZ7</accession>
<keyword evidence="1" id="KW-0812">Transmembrane</keyword>